<accession>A0A377QAM7</accession>
<keyword evidence="7" id="KW-1185">Reference proteome</keyword>
<dbReference type="AlphaFoldDB" id="A0A377QAM7"/>
<dbReference type="Proteomes" id="UP000255108">
    <property type="component" value="Unassembled WGS sequence"/>
</dbReference>
<comment type="similarity">
    <text evidence="2">Belongs to the FlgN family.</text>
</comment>
<dbReference type="GO" id="GO:0044780">
    <property type="term" value="P:bacterial-type flagellum assembly"/>
    <property type="evidence" value="ECO:0007669"/>
    <property type="project" value="InterPro"/>
</dbReference>
<keyword evidence="5" id="KW-0969">Cilium</keyword>
<keyword evidence="5" id="KW-0282">Flagellum</keyword>
<proteinExistence type="inferred from homology"/>
<dbReference type="InterPro" id="IPR036679">
    <property type="entry name" value="FlgN-like_sf"/>
</dbReference>
<dbReference type="EMBL" id="SMBT01000011">
    <property type="protein sequence ID" value="TCU83727.1"/>
    <property type="molecule type" value="Genomic_DNA"/>
</dbReference>
<evidence type="ECO:0000256" key="3">
    <source>
        <dbReference type="ARBA" id="ARBA00022795"/>
    </source>
</evidence>
<comment type="function">
    <text evidence="1">Required for the efficient initiation of filament assembly.</text>
</comment>
<organism evidence="4 6">
    <name type="scientific">Iodobacter fluviatilis</name>
    <dbReference type="NCBI Taxonomy" id="537"/>
    <lineage>
        <taxon>Bacteria</taxon>
        <taxon>Pseudomonadati</taxon>
        <taxon>Pseudomonadota</taxon>
        <taxon>Betaproteobacteria</taxon>
        <taxon>Neisseriales</taxon>
        <taxon>Chitinibacteraceae</taxon>
        <taxon>Iodobacter</taxon>
    </lineage>
</organism>
<evidence type="ECO:0000313" key="7">
    <source>
        <dbReference type="Proteomes" id="UP000295794"/>
    </source>
</evidence>
<evidence type="ECO:0000256" key="1">
    <source>
        <dbReference type="ARBA" id="ARBA00002397"/>
    </source>
</evidence>
<keyword evidence="3" id="KW-1005">Bacterial flagellum biogenesis</keyword>
<dbReference type="Pfam" id="PF05130">
    <property type="entry name" value="FlgN"/>
    <property type="match status" value="1"/>
</dbReference>
<evidence type="ECO:0000313" key="4">
    <source>
        <dbReference type="EMBL" id="STQ91765.1"/>
    </source>
</evidence>
<gene>
    <name evidence="5" type="ORF">EV682_11190</name>
    <name evidence="4" type="ORF">NCTC11159_02844</name>
</gene>
<dbReference type="RefSeq" id="WP_115227944.1">
    <property type="nucleotide sequence ID" value="NZ_CAWOLO010000011.1"/>
</dbReference>
<name>A0A377QAM7_9NEIS</name>
<dbReference type="InterPro" id="IPR007809">
    <property type="entry name" value="FlgN-like"/>
</dbReference>
<evidence type="ECO:0000313" key="6">
    <source>
        <dbReference type="Proteomes" id="UP000255108"/>
    </source>
</evidence>
<dbReference type="EMBL" id="UGHR01000001">
    <property type="protein sequence ID" value="STQ91765.1"/>
    <property type="molecule type" value="Genomic_DNA"/>
</dbReference>
<keyword evidence="5" id="KW-0966">Cell projection</keyword>
<reference evidence="5 7" key="2">
    <citation type="submission" date="2019-03" db="EMBL/GenBank/DDBJ databases">
        <title>Genomic Encyclopedia of Type Strains, Phase IV (KMG-IV): sequencing the most valuable type-strain genomes for metagenomic binning, comparative biology and taxonomic classification.</title>
        <authorList>
            <person name="Goeker M."/>
        </authorList>
    </citation>
    <scope>NUCLEOTIDE SEQUENCE [LARGE SCALE GENOMIC DNA]</scope>
    <source>
        <strain evidence="5 7">DSM 3764</strain>
    </source>
</reference>
<dbReference type="SUPFAM" id="SSF140566">
    <property type="entry name" value="FlgN-like"/>
    <property type="match status" value="1"/>
</dbReference>
<sequence length="154" mass="17030">MTIDSPLNTLLTEAISSMQILLDLLQKEQSHLIANELDPLLVLTTEKQASAINAEQAGQALSLFFSAQGIDPQHDANTWITEQHPNALSQWQTLLEITRQASAFNSSNGKLIETRQQLINGFMQQILDASHSRPLYAPDGKLTSLPQGQRRDLA</sequence>
<evidence type="ECO:0000313" key="5">
    <source>
        <dbReference type="EMBL" id="TCU83727.1"/>
    </source>
</evidence>
<dbReference type="OrthoDB" id="9131866at2"/>
<reference evidence="4 6" key="1">
    <citation type="submission" date="2018-06" db="EMBL/GenBank/DDBJ databases">
        <authorList>
            <consortium name="Pathogen Informatics"/>
            <person name="Doyle S."/>
        </authorList>
    </citation>
    <scope>NUCLEOTIDE SEQUENCE [LARGE SCALE GENOMIC DNA]</scope>
    <source>
        <strain evidence="4 6">NCTC11159</strain>
    </source>
</reference>
<dbReference type="Proteomes" id="UP000295794">
    <property type="component" value="Unassembled WGS sequence"/>
</dbReference>
<evidence type="ECO:0000256" key="2">
    <source>
        <dbReference type="ARBA" id="ARBA00007703"/>
    </source>
</evidence>
<dbReference type="Gene3D" id="1.20.58.300">
    <property type="entry name" value="FlgN-like"/>
    <property type="match status" value="1"/>
</dbReference>
<protein>
    <submittedName>
        <fullName evidence="5">Flagellar biosynthesis/type III secretory pathway chaperone</fullName>
    </submittedName>
    <submittedName>
        <fullName evidence="4">FlgN protein</fullName>
    </submittedName>
</protein>